<evidence type="ECO:0000313" key="1">
    <source>
        <dbReference type="EMBL" id="MPC24114.1"/>
    </source>
</evidence>
<evidence type="ECO:0000313" key="2">
    <source>
        <dbReference type="Proteomes" id="UP000324222"/>
    </source>
</evidence>
<dbReference type="AlphaFoldDB" id="A0A5B7DSQ8"/>
<keyword evidence="2" id="KW-1185">Reference proteome</keyword>
<accession>A0A5B7DSQ8</accession>
<proteinExistence type="predicted"/>
<protein>
    <submittedName>
        <fullName evidence="1">Uncharacterized protein</fullName>
    </submittedName>
</protein>
<dbReference type="Proteomes" id="UP000324222">
    <property type="component" value="Unassembled WGS sequence"/>
</dbReference>
<gene>
    <name evidence="1" type="ORF">E2C01_017186</name>
</gene>
<name>A0A5B7DSQ8_PORTR</name>
<organism evidence="1 2">
    <name type="scientific">Portunus trituberculatus</name>
    <name type="common">Swimming crab</name>
    <name type="synonym">Neptunus trituberculatus</name>
    <dbReference type="NCBI Taxonomy" id="210409"/>
    <lineage>
        <taxon>Eukaryota</taxon>
        <taxon>Metazoa</taxon>
        <taxon>Ecdysozoa</taxon>
        <taxon>Arthropoda</taxon>
        <taxon>Crustacea</taxon>
        <taxon>Multicrustacea</taxon>
        <taxon>Malacostraca</taxon>
        <taxon>Eumalacostraca</taxon>
        <taxon>Eucarida</taxon>
        <taxon>Decapoda</taxon>
        <taxon>Pleocyemata</taxon>
        <taxon>Brachyura</taxon>
        <taxon>Eubrachyura</taxon>
        <taxon>Portunoidea</taxon>
        <taxon>Portunidae</taxon>
        <taxon>Portuninae</taxon>
        <taxon>Portunus</taxon>
    </lineage>
</organism>
<reference evidence="1 2" key="1">
    <citation type="submission" date="2019-05" db="EMBL/GenBank/DDBJ databases">
        <title>Another draft genome of Portunus trituberculatus and its Hox gene families provides insights of decapod evolution.</title>
        <authorList>
            <person name="Jeong J.-H."/>
            <person name="Song I."/>
            <person name="Kim S."/>
            <person name="Choi T."/>
            <person name="Kim D."/>
            <person name="Ryu S."/>
            <person name="Kim W."/>
        </authorList>
    </citation>
    <scope>NUCLEOTIDE SEQUENCE [LARGE SCALE GENOMIC DNA]</scope>
    <source>
        <tissue evidence="1">Muscle</tissue>
    </source>
</reference>
<sequence>MTLTTFWCRVPLDSVVTKYVYHCRASVTHRFVATLPQPPNTPQQLLLLLLREHPVLAASVHTGRQYFMSPPAGENFLFIHGKNKPEGPLE</sequence>
<dbReference type="EMBL" id="VSRR010001290">
    <property type="protein sequence ID" value="MPC24114.1"/>
    <property type="molecule type" value="Genomic_DNA"/>
</dbReference>
<comment type="caution">
    <text evidence="1">The sequence shown here is derived from an EMBL/GenBank/DDBJ whole genome shotgun (WGS) entry which is preliminary data.</text>
</comment>